<dbReference type="Proteomes" id="UP000253209">
    <property type="component" value="Unassembled WGS sequence"/>
</dbReference>
<protein>
    <recommendedName>
        <fullName evidence="4">Type I restriction modification DNA specificity domain-containing protein</fullName>
    </recommendedName>
</protein>
<keyword evidence="3" id="KW-0238">DNA-binding</keyword>
<gene>
    <name evidence="5" type="ORF">DJ568_16170</name>
</gene>
<sequence length="409" mass="45911">MKKNEILIEGWRSDYIGMLASFQKGKKVDVQNSMDENCMPVIGAGSFEGNYINFSISASGVKCDLDDILMLWDGERSGLTTIGHQGIIGSTVTKITPKITINPYFLYYQLQNNYSWIQKNRTGSGIPHVPSDLPKTLIIHYPISLSEQQKIAEILSTVDDKINIITTQIVETEKLKQGLTQQLLIKGIGHTAFKSSELGEIPESWIKAVFAYVIESINYGPRFSANDYSLTGNVKTIRGTDINKKGEIKYEQVPLALLDEEIITQHKLRENDVIMITTADCGLTGVFYNQDIPFIPSAYAVRIRLNDKLMAKYFKYFMQSNFAISQVKKFARKGTISNLPASDILKFSIPLPPIEDQAKIVEVLETIDKKLTLLASKQSLYIDFKISLMQQLLTGKVRVNTYQPESAVA</sequence>
<dbReference type="Pfam" id="PF01420">
    <property type="entry name" value="Methylase_S"/>
    <property type="match status" value="2"/>
</dbReference>
<comment type="caution">
    <text evidence="5">The sequence shown here is derived from an EMBL/GenBank/DDBJ whole genome shotgun (WGS) entry which is preliminary data.</text>
</comment>
<dbReference type="PANTHER" id="PTHR30408:SF12">
    <property type="entry name" value="TYPE I RESTRICTION ENZYME MJAVIII SPECIFICITY SUBUNIT"/>
    <property type="match status" value="1"/>
</dbReference>
<reference evidence="5 6" key="1">
    <citation type="submission" date="2018-05" db="EMBL/GenBank/DDBJ databases">
        <title>Mucilaginibacter hurinus sp. nov., isolated from briquette warehouse soil.</title>
        <authorList>
            <person name="Choi L."/>
        </authorList>
    </citation>
    <scope>NUCLEOTIDE SEQUENCE [LARGE SCALE GENOMIC DNA]</scope>
    <source>
        <strain evidence="5 6">ZR32</strain>
    </source>
</reference>
<evidence type="ECO:0000313" key="6">
    <source>
        <dbReference type="Proteomes" id="UP000253209"/>
    </source>
</evidence>
<accession>A0A367GJY8</accession>
<evidence type="ECO:0000256" key="2">
    <source>
        <dbReference type="ARBA" id="ARBA00022747"/>
    </source>
</evidence>
<evidence type="ECO:0000259" key="4">
    <source>
        <dbReference type="Pfam" id="PF01420"/>
    </source>
</evidence>
<dbReference type="Gene3D" id="3.90.220.20">
    <property type="entry name" value="DNA methylase specificity domains"/>
    <property type="match status" value="2"/>
</dbReference>
<evidence type="ECO:0000256" key="3">
    <source>
        <dbReference type="ARBA" id="ARBA00023125"/>
    </source>
</evidence>
<comment type="similarity">
    <text evidence="1">Belongs to the type-I restriction system S methylase family.</text>
</comment>
<dbReference type="GO" id="GO:0009307">
    <property type="term" value="P:DNA restriction-modification system"/>
    <property type="evidence" value="ECO:0007669"/>
    <property type="project" value="UniProtKB-KW"/>
</dbReference>
<feature type="domain" description="Type I restriction modification DNA specificity" evidence="4">
    <location>
        <begin position="218"/>
        <end position="375"/>
    </location>
</feature>
<feature type="domain" description="Type I restriction modification DNA specificity" evidence="4">
    <location>
        <begin position="11"/>
        <end position="170"/>
    </location>
</feature>
<dbReference type="InterPro" id="IPR000055">
    <property type="entry name" value="Restrct_endonuc_typeI_TRD"/>
</dbReference>
<evidence type="ECO:0000313" key="5">
    <source>
        <dbReference type="EMBL" id="RCH53772.1"/>
    </source>
</evidence>
<dbReference type="InterPro" id="IPR044946">
    <property type="entry name" value="Restrct_endonuc_typeI_TRD_sf"/>
</dbReference>
<keyword evidence="2" id="KW-0680">Restriction system</keyword>
<keyword evidence="6" id="KW-1185">Reference proteome</keyword>
<name>A0A367GJY8_9SPHI</name>
<dbReference type="SUPFAM" id="SSF116734">
    <property type="entry name" value="DNA methylase specificity domain"/>
    <property type="match status" value="2"/>
</dbReference>
<dbReference type="GO" id="GO:0003677">
    <property type="term" value="F:DNA binding"/>
    <property type="evidence" value="ECO:0007669"/>
    <property type="project" value="UniProtKB-KW"/>
</dbReference>
<proteinExistence type="inferred from homology"/>
<evidence type="ECO:0000256" key="1">
    <source>
        <dbReference type="ARBA" id="ARBA00010923"/>
    </source>
</evidence>
<dbReference type="InterPro" id="IPR052021">
    <property type="entry name" value="Type-I_RS_S_subunit"/>
</dbReference>
<dbReference type="PANTHER" id="PTHR30408">
    <property type="entry name" value="TYPE-1 RESTRICTION ENZYME ECOKI SPECIFICITY PROTEIN"/>
    <property type="match status" value="1"/>
</dbReference>
<dbReference type="OrthoDB" id="9816225at2"/>
<organism evidence="5 6">
    <name type="scientific">Mucilaginibacter hurinus</name>
    <dbReference type="NCBI Taxonomy" id="2201324"/>
    <lineage>
        <taxon>Bacteria</taxon>
        <taxon>Pseudomonadati</taxon>
        <taxon>Bacteroidota</taxon>
        <taxon>Sphingobacteriia</taxon>
        <taxon>Sphingobacteriales</taxon>
        <taxon>Sphingobacteriaceae</taxon>
        <taxon>Mucilaginibacter</taxon>
    </lineage>
</organism>
<dbReference type="Gene3D" id="1.10.287.1120">
    <property type="entry name" value="Bipartite methylase S protein"/>
    <property type="match status" value="1"/>
</dbReference>
<dbReference type="RefSeq" id="WP_114006342.1">
    <property type="nucleotide sequence ID" value="NZ_QGDC01000010.1"/>
</dbReference>
<dbReference type="AlphaFoldDB" id="A0A367GJY8"/>
<dbReference type="EMBL" id="QGDC01000010">
    <property type="protein sequence ID" value="RCH53772.1"/>
    <property type="molecule type" value="Genomic_DNA"/>
</dbReference>